<dbReference type="PANTHER" id="PTHR33567:SF3">
    <property type="entry name" value="CHROMATE ION TRANSPORTER (EUROFUNG)"/>
    <property type="match status" value="1"/>
</dbReference>
<reference evidence="7 8" key="1">
    <citation type="submission" date="2022-07" db="EMBL/GenBank/DDBJ databases">
        <title>Methylomonas rivi sp. nov., Methylomonas rosea sp. nov., Methylomonas aureus sp. nov. and Methylomonas subterranea sp. nov., four novel methanotrophs isolated from a freshwater creek and the deep terrestrial subsurface.</title>
        <authorList>
            <person name="Abin C."/>
            <person name="Sankaranarayanan K."/>
            <person name="Garner C."/>
            <person name="Sindelar R."/>
            <person name="Kotary K."/>
            <person name="Garner R."/>
            <person name="Barclay S."/>
            <person name="Lawson P."/>
            <person name="Krumholz L."/>
        </authorList>
    </citation>
    <scope>NUCLEOTIDE SEQUENCE [LARGE SCALE GENOMIC DNA]</scope>
    <source>
        <strain evidence="7 8">SURF-1</strain>
    </source>
</reference>
<keyword evidence="3" id="KW-1003">Cell membrane</keyword>
<dbReference type="Proteomes" id="UP001524569">
    <property type="component" value="Unassembled WGS sequence"/>
</dbReference>
<protein>
    <submittedName>
        <fullName evidence="7">Chromate transporter</fullName>
    </submittedName>
</protein>
<evidence type="ECO:0000313" key="7">
    <source>
        <dbReference type="EMBL" id="MCQ8181230.1"/>
    </source>
</evidence>
<dbReference type="Pfam" id="PF02417">
    <property type="entry name" value="Chromate_transp"/>
    <property type="match status" value="1"/>
</dbReference>
<proteinExistence type="inferred from homology"/>
<dbReference type="InterPro" id="IPR003370">
    <property type="entry name" value="Chromate_transpt"/>
</dbReference>
<dbReference type="EMBL" id="JANIBM010000008">
    <property type="protein sequence ID" value="MCQ8181230.1"/>
    <property type="molecule type" value="Genomic_DNA"/>
</dbReference>
<keyword evidence="6" id="KW-0472">Membrane</keyword>
<evidence type="ECO:0000256" key="3">
    <source>
        <dbReference type="ARBA" id="ARBA00022475"/>
    </source>
</evidence>
<dbReference type="PANTHER" id="PTHR33567">
    <property type="entry name" value="CHROMATE ION TRANSPORTER (EUROFUNG)"/>
    <property type="match status" value="1"/>
</dbReference>
<dbReference type="RefSeq" id="WP_256610520.1">
    <property type="nucleotide sequence ID" value="NZ_JANIBM010000008.1"/>
</dbReference>
<comment type="caution">
    <text evidence="7">The sequence shown here is derived from an EMBL/GenBank/DDBJ whole genome shotgun (WGS) entry which is preliminary data.</text>
</comment>
<evidence type="ECO:0000256" key="6">
    <source>
        <dbReference type="ARBA" id="ARBA00023136"/>
    </source>
</evidence>
<keyword evidence="4" id="KW-0812">Transmembrane</keyword>
<gene>
    <name evidence="7" type="ORF">NP603_08925</name>
</gene>
<keyword evidence="8" id="KW-1185">Reference proteome</keyword>
<organism evidence="7 8">
    <name type="scientific">Methylomonas aurea</name>
    <dbReference type="NCBI Taxonomy" id="2952224"/>
    <lineage>
        <taxon>Bacteria</taxon>
        <taxon>Pseudomonadati</taxon>
        <taxon>Pseudomonadota</taxon>
        <taxon>Gammaproteobacteria</taxon>
        <taxon>Methylococcales</taxon>
        <taxon>Methylococcaceae</taxon>
        <taxon>Methylomonas</taxon>
    </lineage>
</organism>
<keyword evidence="5" id="KW-1133">Transmembrane helix</keyword>
<name>A0ABT1UG81_9GAMM</name>
<comment type="subcellular location">
    <subcellularLocation>
        <location evidence="1">Cell membrane</location>
        <topology evidence="1">Multi-pass membrane protein</topology>
    </subcellularLocation>
</comment>
<evidence type="ECO:0000256" key="4">
    <source>
        <dbReference type="ARBA" id="ARBA00022692"/>
    </source>
</evidence>
<comment type="similarity">
    <text evidence="2">Belongs to the chromate ion transporter (CHR) (TC 2.A.51) family.</text>
</comment>
<evidence type="ECO:0000256" key="1">
    <source>
        <dbReference type="ARBA" id="ARBA00004651"/>
    </source>
</evidence>
<sequence>MLLKPGLTSFGGQAGKISIMHRQLVERRRWISEKRYLHALNDCMVLPGPAAQQLAT</sequence>
<evidence type="ECO:0000256" key="5">
    <source>
        <dbReference type="ARBA" id="ARBA00022989"/>
    </source>
</evidence>
<evidence type="ECO:0000313" key="8">
    <source>
        <dbReference type="Proteomes" id="UP001524569"/>
    </source>
</evidence>
<accession>A0ABT1UG81</accession>
<evidence type="ECO:0000256" key="2">
    <source>
        <dbReference type="ARBA" id="ARBA00005262"/>
    </source>
</evidence>